<accession>A0A0R1UM80</accession>
<dbReference type="Gene3D" id="3.30.390.10">
    <property type="entry name" value="Enolase-like, N-terminal domain"/>
    <property type="match status" value="1"/>
</dbReference>
<organism evidence="5 6">
    <name type="scientific">Limosilactobacillus ingluviei DSM 15946</name>
    <dbReference type="NCBI Taxonomy" id="1423760"/>
    <lineage>
        <taxon>Bacteria</taxon>
        <taxon>Bacillati</taxon>
        <taxon>Bacillota</taxon>
        <taxon>Bacilli</taxon>
        <taxon>Lactobacillales</taxon>
        <taxon>Lactobacillaceae</taxon>
        <taxon>Limosilactobacillus</taxon>
    </lineage>
</organism>
<dbReference type="Gene3D" id="3.20.20.120">
    <property type="entry name" value="Enolase-like C-terminal domain"/>
    <property type="match status" value="1"/>
</dbReference>
<dbReference type="SFLD" id="SFLDS00001">
    <property type="entry name" value="Enolase"/>
    <property type="match status" value="1"/>
</dbReference>
<dbReference type="CDD" id="cd03316">
    <property type="entry name" value="MR_like"/>
    <property type="match status" value="1"/>
</dbReference>
<dbReference type="SUPFAM" id="SSF54826">
    <property type="entry name" value="Enolase N-terminal domain-like"/>
    <property type="match status" value="1"/>
</dbReference>
<dbReference type="SUPFAM" id="SSF51604">
    <property type="entry name" value="Enolase C-terminal domain-like"/>
    <property type="match status" value="1"/>
</dbReference>
<dbReference type="EMBL" id="AZFK01000028">
    <property type="protein sequence ID" value="KRL90683.1"/>
    <property type="molecule type" value="Genomic_DNA"/>
</dbReference>
<dbReference type="GO" id="GO:0016829">
    <property type="term" value="F:lyase activity"/>
    <property type="evidence" value="ECO:0007669"/>
    <property type="project" value="UniProtKB-KW"/>
</dbReference>
<reference evidence="5 6" key="1">
    <citation type="journal article" date="2015" name="Genome Announc.">
        <title>Expanding the biotechnology potential of lactobacilli through comparative genomics of 213 strains and associated genera.</title>
        <authorList>
            <person name="Sun Z."/>
            <person name="Harris H.M."/>
            <person name="McCann A."/>
            <person name="Guo C."/>
            <person name="Argimon S."/>
            <person name="Zhang W."/>
            <person name="Yang X."/>
            <person name="Jeffery I.B."/>
            <person name="Cooney J.C."/>
            <person name="Kagawa T.F."/>
            <person name="Liu W."/>
            <person name="Song Y."/>
            <person name="Salvetti E."/>
            <person name="Wrobel A."/>
            <person name="Rasinkangas P."/>
            <person name="Parkhill J."/>
            <person name="Rea M.C."/>
            <person name="O'Sullivan O."/>
            <person name="Ritari J."/>
            <person name="Douillard F.P."/>
            <person name="Paul Ross R."/>
            <person name="Yang R."/>
            <person name="Briner A.E."/>
            <person name="Felis G.E."/>
            <person name="de Vos W.M."/>
            <person name="Barrangou R."/>
            <person name="Klaenhammer T.R."/>
            <person name="Caufield P.W."/>
            <person name="Cui Y."/>
            <person name="Zhang H."/>
            <person name="O'Toole P.W."/>
        </authorList>
    </citation>
    <scope>NUCLEOTIDE SEQUENCE [LARGE SCALE GENOMIC DNA]</scope>
    <source>
        <strain evidence="5 6">DSM 15946</strain>
    </source>
</reference>
<evidence type="ECO:0000256" key="1">
    <source>
        <dbReference type="ARBA" id="ARBA00022723"/>
    </source>
</evidence>
<dbReference type="RefSeq" id="WP_019206672.1">
    <property type="nucleotide sequence ID" value="NZ_AZFK01000028.1"/>
</dbReference>
<evidence type="ECO:0000256" key="3">
    <source>
        <dbReference type="ARBA" id="ARBA00023239"/>
    </source>
</evidence>
<dbReference type="InterPro" id="IPR029017">
    <property type="entry name" value="Enolase-like_N"/>
</dbReference>
<feature type="domain" description="Mandelate racemase/muconate lactonizing enzyme C-terminal" evidence="4">
    <location>
        <begin position="146"/>
        <end position="259"/>
    </location>
</feature>
<dbReference type="InterPro" id="IPR018110">
    <property type="entry name" value="Mandel_Rmase/mucon_lact_enz_CS"/>
</dbReference>
<evidence type="ECO:0000259" key="4">
    <source>
        <dbReference type="SMART" id="SM00922"/>
    </source>
</evidence>
<evidence type="ECO:0000313" key="5">
    <source>
        <dbReference type="EMBL" id="KRL90683.1"/>
    </source>
</evidence>
<dbReference type="SFLD" id="SFLDG00179">
    <property type="entry name" value="mandelate_racemase"/>
    <property type="match status" value="1"/>
</dbReference>
<evidence type="ECO:0000313" key="6">
    <source>
        <dbReference type="Proteomes" id="UP000050816"/>
    </source>
</evidence>
<gene>
    <name evidence="5" type="ORF">FC43_GL001287</name>
</gene>
<dbReference type="AlphaFoldDB" id="A0A0R1UM80"/>
<dbReference type="SMART" id="SM00922">
    <property type="entry name" value="MR_MLE"/>
    <property type="match status" value="1"/>
</dbReference>
<keyword evidence="2" id="KW-0460">Magnesium</keyword>
<dbReference type="PANTHER" id="PTHR48080:SF2">
    <property type="entry name" value="D-GALACTONATE DEHYDRATASE"/>
    <property type="match status" value="1"/>
</dbReference>
<keyword evidence="1" id="KW-0479">Metal-binding</keyword>
<dbReference type="GO" id="GO:0009063">
    <property type="term" value="P:amino acid catabolic process"/>
    <property type="evidence" value="ECO:0007669"/>
    <property type="project" value="InterPro"/>
</dbReference>
<dbReference type="PROSITE" id="PS00908">
    <property type="entry name" value="MR_MLE_1"/>
    <property type="match status" value="1"/>
</dbReference>
<name>A0A0R1UM80_9LACO</name>
<protein>
    <submittedName>
        <fullName evidence="5">Galactonate dehydratase</fullName>
    </submittedName>
</protein>
<dbReference type="InterPro" id="IPR034593">
    <property type="entry name" value="DgoD-like"/>
</dbReference>
<dbReference type="Pfam" id="PF13378">
    <property type="entry name" value="MR_MLE_C"/>
    <property type="match status" value="1"/>
</dbReference>
<dbReference type="InterPro" id="IPR013341">
    <property type="entry name" value="Mandelate_racemase_N_dom"/>
</dbReference>
<dbReference type="PANTHER" id="PTHR48080">
    <property type="entry name" value="D-GALACTONATE DEHYDRATASE-RELATED"/>
    <property type="match status" value="1"/>
</dbReference>
<dbReference type="InterPro" id="IPR013342">
    <property type="entry name" value="Mandelate_racemase_C"/>
</dbReference>
<evidence type="ECO:0000256" key="2">
    <source>
        <dbReference type="ARBA" id="ARBA00022842"/>
    </source>
</evidence>
<dbReference type="Pfam" id="PF02746">
    <property type="entry name" value="MR_MLE_N"/>
    <property type="match status" value="1"/>
</dbReference>
<dbReference type="GO" id="GO:0046872">
    <property type="term" value="F:metal ion binding"/>
    <property type="evidence" value="ECO:0007669"/>
    <property type="project" value="UniProtKB-KW"/>
</dbReference>
<sequence length="390" mass="43478">MQIQRVEIYQLHWARLKKYWHPVVVRLITDTGVSGFGEAGIAYGHGQTAAVAALKDLGQMLIHQDPLQIEHHWQRFYQHTFWAKSGGAIFYSAISALDCALWDLKGKVLGVPVYELLGGQTNAKLRAYASQLQYGWEAQSRLVKTPAEFAQVAKTAVEEGYTAFKLDPLQFEEEQRFVANRYLLSQHQLQAAVERVAAVRETIGPNADLIVECHGKLEPQAAIQFAQRLVPLNIYYYEEPFSSLEQQEFATVAQHTAIPLATGERLTTRWQFKPFLEHQSVGIVQPDLGVCGGISEAVKIAHLASAYGVGVQFHTCGGPIATAATLQVEAAISNFVIHEEHEINLKPDNYQSGRFHYQPVDGYYHVPDRPGIGQALSEQAMEKAKLTVVE</sequence>
<dbReference type="GeneID" id="82934398"/>
<dbReference type="Proteomes" id="UP000050816">
    <property type="component" value="Unassembled WGS sequence"/>
</dbReference>
<dbReference type="InterPro" id="IPR036849">
    <property type="entry name" value="Enolase-like_C_sf"/>
</dbReference>
<keyword evidence="3" id="KW-0456">Lyase</keyword>
<proteinExistence type="predicted"/>
<dbReference type="PATRIC" id="fig|1423760.3.peg.1357"/>
<comment type="caution">
    <text evidence="5">The sequence shown here is derived from an EMBL/GenBank/DDBJ whole genome shotgun (WGS) entry which is preliminary data.</text>
</comment>
<dbReference type="InterPro" id="IPR029065">
    <property type="entry name" value="Enolase_C-like"/>
</dbReference>